<proteinExistence type="predicted"/>
<dbReference type="Pfam" id="PF18986">
    <property type="entry name" value="DUF5719"/>
    <property type="match status" value="1"/>
</dbReference>
<organism evidence="2 3">
    <name type="scientific">Arthrobacter yangruifuii</name>
    <dbReference type="NCBI Taxonomy" id="2606616"/>
    <lineage>
        <taxon>Bacteria</taxon>
        <taxon>Bacillati</taxon>
        <taxon>Actinomycetota</taxon>
        <taxon>Actinomycetes</taxon>
        <taxon>Micrococcales</taxon>
        <taxon>Micrococcaceae</taxon>
        <taxon>Arthrobacter</taxon>
    </lineage>
</organism>
<accession>A0A5N6MG30</accession>
<evidence type="ECO:0000313" key="3">
    <source>
        <dbReference type="Proteomes" id="UP000326852"/>
    </source>
</evidence>
<evidence type="ECO:0008006" key="4">
    <source>
        <dbReference type="Google" id="ProtNLM"/>
    </source>
</evidence>
<dbReference type="EMBL" id="VTFX01000005">
    <property type="protein sequence ID" value="KAD3515209.1"/>
    <property type="molecule type" value="Genomic_DNA"/>
</dbReference>
<reference evidence="2 3" key="1">
    <citation type="submission" date="2019-08" db="EMBL/GenBank/DDBJ databases">
        <title>Arthrobacter sp. nov., isolated from plateau pika and Tibetan wild ass.</title>
        <authorList>
            <person name="Ge Y."/>
        </authorList>
    </citation>
    <scope>NUCLEOTIDE SEQUENCE [LARGE SCALE GENOMIC DNA]</scope>
    <source>
        <strain evidence="2 3">785</strain>
    </source>
</reference>
<feature type="region of interest" description="Disordered" evidence="1">
    <location>
        <begin position="1"/>
        <end position="55"/>
    </location>
</feature>
<dbReference type="RefSeq" id="WP_152272854.1">
    <property type="nucleotide sequence ID" value="NZ_VTFX01000005.1"/>
</dbReference>
<dbReference type="InterPro" id="IPR043777">
    <property type="entry name" value="DUF5719"/>
</dbReference>
<evidence type="ECO:0000256" key="1">
    <source>
        <dbReference type="SAM" id="MobiDB-lite"/>
    </source>
</evidence>
<sequence>MSRDKTGSEAGEPQPAAADEGSGTGVGDSAAGTGTDRRAKTRRAEAGRAEAGRGRTAGRWAGGILLLACTGALAAGTAVAGVGTSGGAVEVPFAEVPAGPLTGVCPEPPRLLSGNVAGTDAEFSPESKSAKSVVSAVVLAAAGNLPPAAELSSVPDGAVLKAVGGGTGVPLAGDRTAGVVRDQPVSAASLLSAEPDGELQVTAGAALTYTAADGDLAGLTAAACQAPANDLWLVGARTNVGASAVLQLTNPSSTPADVDLELYGASGPVDGPGSRGIAVAPGETRSVVLAGLAANQESLAVRVRSSGGPVAAVISQNQLRGLTPGGVELIQPTAAPGPAQVVTGVSIQDPEATRRLAKEDGYASVTPSLQVAVPGASDAVVNVRVFGADGEVPLEGGGSYNAAAGTVTRLPLDTLPGGTYTLDISSDVAVAASAVFSRGSDAKVGTDLAVAPAGERLGSEHLAVLPSADTTLSFAAPGGAAEIRLAAVSADGVLLEEKTVQLNAGSSISVRPGGLGASAAAVLVSATGAPVYGAQVLTAGDTGISVMVLPRGTVGGSRVQVGVGY</sequence>
<evidence type="ECO:0000313" key="2">
    <source>
        <dbReference type="EMBL" id="KAD3515209.1"/>
    </source>
</evidence>
<keyword evidence="3" id="KW-1185">Reference proteome</keyword>
<gene>
    <name evidence="2" type="ORF">GD627_13060</name>
</gene>
<feature type="compositionally biased region" description="Basic and acidic residues" evidence="1">
    <location>
        <begin position="35"/>
        <end position="53"/>
    </location>
</feature>
<dbReference type="Proteomes" id="UP000326852">
    <property type="component" value="Unassembled WGS sequence"/>
</dbReference>
<name>A0A5N6MG30_9MICC</name>
<comment type="caution">
    <text evidence="2">The sequence shown here is derived from an EMBL/GenBank/DDBJ whole genome shotgun (WGS) entry which is preliminary data.</text>
</comment>
<dbReference type="AlphaFoldDB" id="A0A5N6MG30"/>
<protein>
    <recommendedName>
        <fullName evidence="4">Secreted protein</fullName>
    </recommendedName>
</protein>